<dbReference type="PROSITE" id="PS50928">
    <property type="entry name" value="ABC_TM1"/>
    <property type="match status" value="1"/>
</dbReference>
<dbReference type="Gene3D" id="1.10.3720.10">
    <property type="entry name" value="MetI-like"/>
    <property type="match status" value="1"/>
</dbReference>
<protein>
    <submittedName>
        <fullName evidence="10">Amino acid ABC transporter permease</fullName>
    </submittedName>
</protein>
<feature type="transmembrane region" description="Helical" evidence="8">
    <location>
        <begin position="74"/>
        <end position="95"/>
    </location>
</feature>
<proteinExistence type="inferred from homology"/>
<evidence type="ECO:0000256" key="4">
    <source>
        <dbReference type="ARBA" id="ARBA00022692"/>
    </source>
</evidence>
<feature type="domain" description="ABC transmembrane type-1" evidence="9">
    <location>
        <begin position="68"/>
        <end position="274"/>
    </location>
</feature>
<keyword evidence="3" id="KW-1003">Cell membrane</keyword>
<evidence type="ECO:0000256" key="6">
    <source>
        <dbReference type="ARBA" id="ARBA00022989"/>
    </source>
</evidence>
<evidence type="ECO:0000259" key="9">
    <source>
        <dbReference type="PROSITE" id="PS50928"/>
    </source>
</evidence>
<feature type="transmembrane region" description="Helical" evidence="8">
    <location>
        <begin position="252"/>
        <end position="277"/>
    </location>
</feature>
<evidence type="ECO:0000256" key="3">
    <source>
        <dbReference type="ARBA" id="ARBA00022475"/>
    </source>
</evidence>
<dbReference type="Pfam" id="PF00528">
    <property type="entry name" value="BPD_transp_1"/>
    <property type="match status" value="1"/>
</dbReference>
<dbReference type="Proteomes" id="UP001428817">
    <property type="component" value="Unassembled WGS sequence"/>
</dbReference>
<accession>A0ABP9RD48</accession>
<dbReference type="InterPro" id="IPR043429">
    <property type="entry name" value="ArtM/GltK/GlnP/TcyL/YhdX-like"/>
</dbReference>
<evidence type="ECO:0000256" key="7">
    <source>
        <dbReference type="ARBA" id="ARBA00023136"/>
    </source>
</evidence>
<dbReference type="EMBL" id="BAABJP010000062">
    <property type="protein sequence ID" value="GAA5174859.1"/>
    <property type="molecule type" value="Genomic_DNA"/>
</dbReference>
<comment type="caution">
    <text evidence="10">The sequence shown here is derived from an EMBL/GenBank/DDBJ whole genome shotgun (WGS) entry which is preliminary data.</text>
</comment>
<evidence type="ECO:0000313" key="11">
    <source>
        <dbReference type="Proteomes" id="UP001428817"/>
    </source>
</evidence>
<sequence length="287" mass="31536">MTPPTATEATPEEATLRVVPRRRPYLWVIYAALAVVALAALYSALSNQRFGWDVVGRYFFSKAILTGLLRTIELTVLSMLAGIALGVLLAMMRVAPSRVLSGLSQAYVWFFRGTPLLVQLLFWFNLAALYPRLGLGVPGGQLWFSVEANAVISPFVAALLALSLHEAAYMAEIVRAGVLGVDREQREAALALGMRPARVMRRIVLPQAMRTIIPPTGNQTISMLKTSSLVSVIALNDLLYTAQSIYGINYQVIPLLVVASLWYLIVVSVLSVGQAYLERRFGRGRAW</sequence>
<dbReference type="SUPFAM" id="SSF161098">
    <property type="entry name" value="MetI-like"/>
    <property type="match status" value="1"/>
</dbReference>
<evidence type="ECO:0000313" key="10">
    <source>
        <dbReference type="EMBL" id="GAA5174859.1"/>
    </source>
</evidence>
<dbReference type="InterPro" id="IPR035906">
    <property type="entry name" value="MetI-like_sf"/>
</dbReference>
<name>A0ABP9RD48_9PSEU</name>
<feature type="transmembrane region" description="Helical" evidence="8">
    <location>
        <begin position="25"/>
        <end position="45"/>
    </location>
</feature>
<dbReference type="RefSeq" id="WP_185062204.1">
    <property type="nucleotide sequence ID" value="NZ_BAABJP010000062.1"/>
</dbReference>
<organism evidence="10 11">
    <name type="scientific">Pseudonocardia eucalypti</name>
    <dbReference type="NCBI Taxonomy" id="648755"/>
    <lineage>
        <taxon>Bacteria</taxon>
        <taxon>Bacillati</taxon>
        <taxon>Actinomycetota</taxon>
        <taxon>Actinomycetes</taxon>
        <taxon>Pseudonocardiales</taxon>
        <taxon>Pseudonocardiaceae</taxon>
        <taxon>Pseudonocardia</taxon>
    </lineage>
</organism>
<feature type="transmembrane region" description="Helical" evidence="8">
    <location>
        <begin position="107"/>
        <end position="130"/>
    </location>
</feature>
<keyword evidence="4 8" id="KW-0812">Transmembrane</keyword>
<dbReference type="InterPro" id="IPR010065">
    <property type="entry name" value="AA_ABC_transptr_permease_3TM"/>
</dbReference>
<dbReference type="PANTHER" id="PTHR30614:SF0">
    <property type="entry name" value="L-CYSTINE TRANSPORT SYSTEM PERMEASE PROTEIN TCYL"/>
    <property type="match status" value="1"/>
</dbReference>
<evidence type="ECO:0000256" key="2">
    <source>
        <dbReference type="ARBA" id="ARBA00022448"/>
    </source>
</evidence>
<keyword evidence="6 8" id="KW-1133">Transmembrane helix</keyword>
<dbReference type="PANTHER" id="PTHR30614">
    <property type="entry name" value="MEMBRANE COMPONENT OF AMINO ACID ABC TRANSPORTER"/>
    <property type="match status" value="1"/>
</dbReference>
<keyword evidence="2 8" id="KW-0813">Transport</keyword>
<dbReference type="InterPro" id="IPR000515">
    <property type="entry name" value="MetI-like"/>
</dbReference>
<evidence type="ECO:0000256" key="5">
    <source>
        <dbReference type="ARBA" id="ARBA00022970"/>
    </source>
</evidence>
<evidence type="ECO:0000256" key="1">
    <source>
        <dbReference type="ARBA" id="ARBA00004651"/>
    </source>
</evidence>
<keyword evidence="11" id="KW-1185">Reference proteome</keyword>
<keyword evidence="7 8" id="KW-0472">Membrane</keyword>
<dbReference type="CDD" id="cd06261">
    <property type="entry name" value="TM_PBP2"/>
    <property type="match status" value="1"/>
</dbReference>
<comment type="similarity">
    <text evidence="8">Belongs to the binding-protein-dependent transport system permease family.</text>
</comment>
<reference evidence="11" key="1">
    <citation type="journal article" date="2019" name="Int. J. Syst. Evol. Microbiol.">
        <title>The Global Catalogue of Microorganisms (GCM) 10K type strain sequencing project: providing services to taxonomists for standard genome sequencing and annotation.</title>
        <authorList>
            <consortium name="The Broad Institute Genomics Platform"/>
            <consortium name="The Broad Institute Genome Sequencing Center for Infectious Disease"/>
            <person name="Wu L."/>
            <person name="Ma J."/>
        </authorList>
    </citation>
    <scope>NUCLEOTIDE SEQUENCE [LARGE SCALE GENOMIC DNA]</scope>
    <source>
        <strain evidence="11">JCM 18303</strain>
    </source>
</reference>
<evidence type="ECO:0000256" key="8">
    <source>
        <dbReference type="RuleBase" id="RU363032"/>
    </source>
</evidence>
<feature type="transmembrane region" description="Helical" evidence="8">
    <location>
        <begin position="142"/>
        <end position="162"/>
    </location>
</feature>
<comment type="subcellular location">
    <subcellularLocation>
        <location evidence="1 8">Cell membrane</location>
        <topology evidence="1 8">Multi-pass membrane protein</topology>
    </subcellularLocation>
</comment>
<dbReference type="NCBIfam" id="TIGR01726">
    <property type="entry name" value="HEQRo_perm_3TM"/>
    <property type="match status" value="1"/>
</dbReference>
<keyword evidence="5" id="KW-0029">Amino-acid transport</keyword>
<gene>
    <name evidence="10" type="ORF">GCM10023321_79670</name>
</gene>